<dbReference type="RefSeq" id="WP_091592196.1">
    <property type="nucleotide sequence ID" value="NZ_JBHRWG010000004.1"/>
</dbReference>
<dbReference type="STRING" id="307121.GA0070620_3494"/>
<accession>A0A1C3N5X8</accession>
<protein>
    <submittedName>
        <fullName evidence="1">Uncharacterized protein</fullName>
    </submittedName>
</protein>
<reference evidence="2" key="1">
    <citation type="submission" date="2016-06" db="EMBL/GenBank/DDBJ databases">
        <authorList>
            <person name="Varghese N."/>
        </authorList>
    </citation>
    <scope>NUCLEOTIDE SEQUENCE [LARGE SCALE GENOMIC DNA]</scope>
    <source>
        <strain evidence="2">DSM 45344</strain>
    </source>
</reference>
<organism evidence="1 2">
    <name type="scientific">Micromonospora krabiensis</name>
    <dbReference type="NCBI Taxonomy" id="307121"/>
    <lineage>
        <taxon>Bacteria</taxon>
        <taxon>Bacillati</taxon>
        <taxon>Actinomycetota</taxon>
        <taxon>Actinomycetes</taxon>
        <taxon>Micromonosporales</taxon>
        <taxon>Micromonosporaceae</taxon>
        <taxon>Micromonospora</taxon>
    </lineage>
</organism>
<name>A0A1C3N5X8_9ACTN</name>
<sequence>MTDNQLPPDVIGHLAGVTGTQEPLAACNSCLRGILYGTLAHLASALSYQEDGYLGRLKATGHMQAAMRILTDLVKVDLIAQYPQAEDMPDADWALAISSFYEARVEHYCDMETGEVKFEPHDDEGDILGAGL</sequence>
<proteinExistence type="predicted"/>
<gene>
    <name evidence="1" type="ORF">GA0070620_3494</name>
</gene>
<dbReference type="EMBL" id="LT598496">
    <property type="protein sequence ID" value="SBV27963.1"/>
    <property type="molecule type" value="Genomic_DNA"/>
</dbReference>
<dbReference type="AlphaFoldDB" id="A0A1C3N5X8"/>
<dbReference type="Proteomes" id="UP000199393">
    <property type="component" value="Chromosome I"/>
</dbReference>
<evidence type="ECO:0000313" key="2">
    <source>
        <dbReference type="Proteomes" id="UP000199393"/>
    </source>
</evidence>
<evidence type="ECO:0000313" key="1">
    <source>
        <dbReference type="EMBL" id="SBV27963.1"/>
    </source>
</evidence>
<keyword evidence="2" id="KW-1185">Reference proteome</keyword>